<protein>
    <submittedName>
        <fullName evidence="1">Uncharacterized protein</fullName>
    </submittedName>
</protein>
<dbReference type="EMBL" id="JAZDUA010000342">
    <property type="protein sequence ID" value="KAK7794231.1"/>
    <property type="molecule type" value="Genomic_DNA"/>
</dbReference>
<dbReference type="Proteomes" id="UP001378592">
    <property type="component" value="Unassembled WGS sequence"/>
</dbReference>
<dbReference type="AlphaFoldDB" id="A0AAN9VG65"/>
<sequence>MMDDLSQGAAPANGVAPAMEAPEAVEALPGPRAPYRLLRPPGQTSAAHLSGVIAQLIGRCLDDDADPDAPALCVRLMAKL</sequence>
<keyword evidence="2" id="KW-1185">Reference proteome</keyword>
<reference evidence="1 2" key="1">
    <citation type="submission" date="2024-03" db="EMBL/GenBank/DDBJ databases">
        <title>The genome assembly and annotation of the cricket Gryllus longicercus Weissman &amp; Gray.</title>
        <authorList>
            <person name="Szrajer S."/>
            <person name="Gray D."/>
            <person name="Ylla G."/>
        </authorList>
    </citation>
    <scope>NUCLEOTIDE SEQUENCE [LARGE SCALE GENOMIC DNA]</scope>
    <source>
        <strain evidence="1">DAG 2021-001</strain>
        <tissue evidence="1">Whole body minus gut</tissue>
    </source>
</reference>
<evidence type="ECO:0000313" key="2">
    <source>
        <dbReference type="Proteomes" id="UP001378592"/>
    </source>
</evidence>
<evidence type="ECO:0000313" key="1">
    <source>
        <dbReference type="EMBL" id="KAK7794231.1"/>
    </source>
</evidence>
<accession>A0AAN9VG65</accession>
<comment type="caution">
    <text evidence="1">The sequence shown here is derived from an EMBL/GenBank/DDBJ whole genome shotgun (WGS) entry which is preliminary data.</text>
</comment>
<proteinExistence type="predicted"/>
<name>A0AAN9VG65_9ORTH</name>
<organism evidence="1 2">
    <name type="scientific">Gryllus longicercus</name>
    <dbReference type="NCBI Taxonomy" id="2509291"/>
    <lineage>
        <taxon>Eukaryota</taxon>
        <taxon>Metazoa</taxon>
        <taxon>Ecdysozoa</taxon>
        <taxon>Arthropoda</taxon>
        <taxon>Hexapoda</taxon>
        <taxon>Insecta</taxon>
        <taxon>Pterygota</taxon>
        <taxon>Neoptera</taxon>
        <taxon>Polyneoptera</taxon>
        <taxon>Orthoptera</taxon>
        <taxon>Ensifera</taxon>
        <taxon>Gryllidea</taxon>
        <taxon>Grylloidea</taxon>
        <taxon>Gryllidae</taxon>
        <taxon>Gryllinae</taxon>
        <taxon>Gryllus</taxon>
    </lineage>
</organism>
<gene>
    <name evidence="1" type="ORF">R5R35_012551</name>
</gene>